<dbReference type="GO" id="GO:0009231">
    <property type="term" value="P:riboflavin biosynthetic process"/>
    <property type="evidence" value="ECO:0007669"/>
    <property type="project" value="UniProtKB-UniRule"/>
</dbReference>
<feature type="binding site" evidence="9">
    <location>
        <position position="129"/>
    </location>
    <ligand>
        <name>(2S)-2-hydroxy-3-oxobutyl phosphate</name>
        <dbReference type="ChEBI" id="CHEBI:58830"/>
    </ligand>
</feature>
<dbReference type="HAMAP" id="MF_00178">
    <property type="entry name" value="Lumazine_synth"/>
    <property type="match status" value="1"/>
</dbReference>
<evidence type="ECO:0000256" key="7">
    <source>
        <dbReference type="ARBA" id="ARBA00058151"/>
    </source>
</evidence>
<keyword evidence="5 9" id="KW-0808">Transferase</keyword>
<dbReference type="EMBL" id="CP011797">
    <property type="protein sequence ID" value="ATX78107.1"/>
    <property type="molecule type" value="Genomic_DNA"/>
</dbReference>
<dbReference type="NCBIfam" id="TIGR00114">
    <property type="entry name" value="lumazine-synth"/>
    <property type="match status" value="1"/>
</dbReference>
<dbReference type="Gene3D" id="3.40.50.960">
    <property type="entry name" value="Lumazine/riboflavin synthase"/>
    <property type="match status" value="1"/>
</dbReference>
<feature type="binding site" evidence="9">
    <location>
        <begin position="58"/>
        <end position="60"/>
    </location>
    <ligand>
        <name>5-amino-6-(D-ribitylamino)uracil</name>
        <dbReference type="ChEBI" id="CHEBI:15934"/>
    </ligand>
</feature>
<feature type="binding site" evidence="9">
    <location>
        <position position="24"/>
    </location>
    <ligand>
        <name>5-amino-6-(D-ribitylamino)uracil</name>
        <dbReference type="ChEBI" id="CHEBI:15934"/>
    </ligand>
</feature>
<dbReference type="GO" id="GO:0009349">
    <property type="term" value="C:riboflavin synthase complex"/>
    <property type="evidence" value="ECO:0007669"/>
    <property type="project" value="UniProtKB-UniRule"/>
</dbReference>
<evidence type="ECO:0000256" key="5">
    <source>
        <dbReference type="ARBA" id="ARBA00022679"/>
    </source>
</evidence>
<evidence type="ECO:0000256" key="6">
    <source>
        <dbReference type="ARBA" id="ARBA00048785"/>
    </source>
</evidence>
<protein>
    <recommendedName>
        <fullName evidence="8 9">6,7-dimethyl-8-ribityllumazine synthase</fullName>
        <shortName evidence="9">DMRL synthase</shortName>
        <shortName evidence="9">LS</shortName>
        <shortName evidence="9">Lumazine synthase</shortName>
        <ecNumber evidence="3 9">2.5.1.78</ecNumber>
    </recommendedName>
</protein>
<evidence type="ECO:0000256" key="2">
    <source>
        <dbReference type="ARBA" id="ARBA00007424"/>
    </source>
</evidence>
<feature type="binding site" evidence="9">
    <location>
        <begin position="82"/>
        <end position="84"/>
    </location>
    <ligand>
        <name>5-amino-6-(D-ribitylamino)uracil</name>
        <dbReference type="ChEBI" id="CHEBI:15934"/>
    </ligand>
</feature>
<feature type="active site" description="Proton donor" evidence="9">
    <location>
        <position position="90"/>
    </location>
</feature>
<feature type="binding site" evidence="9">
    <location>
        <position position="115"/>
    </location>
    <ligand>
        <name>5-amino-6-(D-ribitylamino)uracil</name>
        <dbReference type="ChEBI" id="CHEBI:15934"/>
    </ligand>
</feature>
<comment type="function">
    <text evidence="7 9">Catalyzes the formation of 6,7-dimethyl-8-ribityllumazine by condensation of 5-amino-6-(D-ribitylamino)uracil with 3,4-dihydroxy-2-butanone 4-phosphate. This is the penultimate step in the biosynthesis of riboflavin.</text>
</comment>
<dbReference type="AlphaFoldDB" id="A0A2K8KTQ1"/>
<comment type="similarity">
    <text evidence="2 9">Belongs to the DMRL synthase family.</text>
</comment>
<dbReference type="PANTHER" id="PTHR21058">
    <property type="entry name" value="6,7-DIMETHYL-8-RIBITYLLUMAZINE SYNTHASE DMRL SYNTHASE LUMAZINE SYNTHASE"/>
    <property type="match status" value="1"/>
</dbReference>
<evidence type="ECO:0000256" key="3">
    <source>
        <dbReference type="ARBA" id="ARBA00012664"/>
    </source>
</evidence>
<dbReference type="PANTHER" id="PTHR21058:SF0">
    <property type="entry name" value="6,7-DIMETHYL-8-RIBITYLLUMAZINE SYNTHASE"/>
    <property type="match status" value="1"/>
</dbReference>
<evidence type="ECO:0000256" key="1">
    <source>
        <dbReference type="ARBA" id="ARBA00004917"/>
    </source>
</evidence>
<dbReference type="RefSeq" id="WP_100258318.1">
    <property type="nucleotide sequence ID" value="NZ_CP011797.1"/>
</dbReference>
<dbReference type="Pfam" id="PF00885">
    <property type="entry name" value="DMRL_synthase"/>
    <property type="match status" value="1"/>
</dbReference>
<evidence type="ECO:0000313" key="11">
    <source>
        <dbReference type="Proteomes" id="UP000229757"/>
    </source>
</evidence>
<comment type="subunit">
    <text evidence="9">Forms an icosahedral capsid composed of 60 subunits, arranged as a dodecamer of pentamers.</text>
</comment>
<dbReference type="UniPathway" id="UPA00275">
    <property type="reaction ID" value="UER00404"/>
</dbReference>
<comment type="catalytic activity">
    <reaction evidence="6 9">
        <text>(2S)-2-hydroxy-3-oxobutyl phosphate + 5-amino-6-(D-ribitylamino)uracil = 6,7-dimethyl-8-(1-D-ribityl)lumazine + phosphate + 2 H2O + H(+)</text>
        <dbReference type="Rhea" id="RHEA:26152"/>
        <dbReference type="ChEBI" id="CHEBI:15377"/>
        <dbReference type="ChEBI" id="CHEBI:15378"/>
        <dbReference type="ChEBI" id="CHEBI:15934"/>
        <dbReference type="ChEBI" id="CHEBI:43474"/>
        <dbReference type="ChEBI" id="CHEBI:58201"/>
        <dbReference type="ChEBI" id="CHEBI:58830"/>
        <dbReference type="EC" id="2.5.1.78"/>
    </reaction>
</comment>
<reference evidence="10 11" key="1">
    <citation type="journal article" date="2017" name="Environ. Microbiol.">
        <title>Genomic and physiological analyses of 'Reinekea forsetii' reveal a versatile opportunistic lifestyle during spring algae blooms.</title>
        <authorList>
            <person name="Avci B."/>
            <person name="Hahnke R.L."/>
            <person name="Chafee M."/>
            <person name="Fischer T."/>
            <person name="Gruber-Vodicka H."/>
            <person name="Tegetmeyer H.E."/>
            <person name="Harder J."/>
            <person name="Fuchs B.M."/>
            <person name="Amann R.I."/>
            <person name="Teeling H."/>
        </authorList>
    </citation>
    <scope>NUCLEOTIDE SEQUENCE [LARGE SCALE GENOMIC DNA]</scope>
    <source>
        <strain evidence="10 11">Hel1_31_D35</strain>
    </source>
</reference>
<dbReference type="FunFam" id="3.40.50.960:FF:000001">
    <property type="entry name" value="6,7-dimethyl-8-ribityllumazine synthase"/>
    <property type="match status" value="1"/>
</dbReference>
<dbReference type="KEGG" id="rfo:REIFOR_02988"/>
<dbReference type="GO" id="GO:0005829">
    <property type="term" value="C:cytosol"/>
    <property type="evidence" value="ECO:0007669"/>
    <property type="project" value="TreeGrafter"/>
</dbReference>
<dbReference type="InterPro" id="IPR036467">
    <property type="entry name" value="LS/RS_sf"/>
</dbReference>
<gene>
    <name evidence="9 10" type="primary">ribH</name>
    <name evidence="10" type="ORF">REIFOR_02988</name>
</gene>
<dbReference type="GO" id="GO:0000906">
    <property type="term" value="F:6,7-dimethyl-8-ribityllumazine synthase activity"/>
    <property type="evidence" value="ECO:0007669"/>
    <property type="project" value="UniProtKB-UniRule"/>
</dbReference>
<sequence length="162" mass="17029">MTINTIEGDFSANQGRYAIVVTRWNSFVVDHLQSGAIDALKRHGISDEQITVIKVPGAYELPLVCQRLADTGQYDALIALGAVIRGGTPHFEYVAGEAAGGLNSVALTFDIPVVFGVLTVDSIEQAIERSGTKAGNKGAESALVAIEMVNLLTQIGTGEAAE</sequence>
<dbReference type="OrthoDB" id="9809709at2"/>
<evidence type="ECO:0000256" key="8">
    <source>
        <dbReference type="ARBA" id="ARBA00072606"/>
    </source>
</evidence>
<comment type="pathway">
    <text evidence="1 9">Cofactor biosynthesis; riboflavin biosynthesis; riboflavin from 2-hydroxy-3-oxobutyl phosphate and 5-amino-6-(D-ribitylamino)uracil: step 1/2.</text>
</comment>
<dbReference type="NCBIfam" id="NF000812">
    <property type="entry name" value="PRK00061.1-4"/>
    <property type="match status" value="1"/>
</dbReference>
<evidence type="ECO:0000256" key="9">
    <source>
        <dbReference type="HAMAP-Rule" id="MF_00178"/>
    </source>
</evidence>
<proteinExistence type="inferred from homology"/>
<name>A0A2K8KTQ1_9GAMM</name>
<organism evidence="10 11">
    <name type="scientific">Reinekea forsetii</name>
    <dbReference type="NCBI Taxonomy" id="1336806"/>
    <lineage>
        <taxon>Bacteria</taxon>
        <taxon>Pseudomonadati</taxon>
        <taxon>Pseudomonadota</taxon>
        <taxon>Gammaproteobacteria</taxon>
        <taxon>Oceanospirillales</taxon>
        <taxon>Saccharospirillaceae</taxon>
        <taxon>Reinekea</taxon>
    </lineage>
</organism>
<accession>A0A2K8KTQ1</accession>
<dbReference type="InterPro" id="IPR002180">
    <property type="entry name" value="LS/RS"/>
</dbReference>
<dbReference type="Proteomes" id="UP000229757">
    <property type="component" value="Chromosome"/>
</dbReference>
<evidence type="ECO:0000313" key="10">
    <source>
        <dbReference type="EMBL" id="ATX78107.1"/>
    </source>
</evidence>
<dbReference type="CDD" id="cd09209">
    <property type="entry name" value="Lumazine_synthase-I"/>
    <property type="match status" value="1"/>
</dbReference>
<evidence type="ECO:0000256" key="4">
    <source>
        <dbReference type="ARBA" id="ARBA00022619"/>
    </source>
</evidence>
<dbReference type="EC" id="2.5.1.78" evidence="3 9"/>
<keyword evidence="4 9" id="KW-0686">Riboflavin biosynthesis</keyword>
<dbReference type="InterPro" id="IPR034964">
    <property type="entry name" value="LS"/>
</dbReference>
<dbReference type="SUPFAM" id="SSF52121">
    <property type="entry name" value="Lumazine synthase"/>
    <property type="match status" value="1"/>
</dbReference>
<keyword evidence="11" id="KW-1185">Reference proteome</keyword>
<feature type="binding site" evidence="9">
    <location>
        <begin position="87"/>
        <end position="88"/>
    </location>
    <ligand>
        <name>(2S)-2-hydroxy-3-oxobutyl phosphate</name>
        <dbReference type="ChEBI" id="CHEBI:58830"/>
    </ligand>
</feature>